<dbReference type="AlphaFoldDB" id="A0A0K9XHX1"/>
<dbReference type="PATRIC" id="fig|1678637.3.peg.2081"/>
<sequence>MTDLARRRNIANASSGYDEIRVVLYTLIHDDSKPDEVMQRLRRHAEARDWVVHEAFVDFASLESTRTDRKCWPKAERLLKDRAVQGLVARSEDELAFYRLGKDRLRNWLLELPAFAKYVGEGPQRAPADAPSGAAR</sequence>
<organism evidence="1 2">
    <name type="scientific">Streptomyces caatingaensis</name>
    <dbReference type="NCBI Taxonomy" id="1678637"/>
    <lineage>
        <taxon>Bacteria</taxon>
        <taxon>Bacillati</taxon>
        <taxon>Actinomycetota</taxon>
        <taxon>Actinomycetes</taxon>
        <taxon>Kitasatosporales</taxon>
        <taxon>Streptomycetaceae</taxon>
        <taxon>Streptomyces</taxon>
    </lineage>
</organism>
<dbReference type="STRING" id="1678637.AC230_09640"/>
<comment type="caution">
    <text evidence="1">The sequence shown here is derived from an EMBL/GenBank/DDBJ whole genome shotgun (WGS) entry which is preliminary data.</text>
</comment>
<protein>
    <recommendedName>
        <fullName evidence="3">Resolvase/invertase-type recombinase catalytic domain-containing protein</fullName>
    </recommendedName>
</protein>
<evidence type="ECO:0000313" key="1">
    <source>
        <dbReference type="EMBL" id="KNB52883.1"/>
    </source>
</evidence>
<gene>
    <name evidence="1" type="ORF">AC230_09640</name>
</gene>
<accession>A0A0K9XHX1</accession>
<dbReference type="OrthoDB" id="4200801at2"/>
<dbReference type="RefSeq" id="WP_049715646.1">
    <property type="nucleotide sequence ID" value="NZ_LFXA01000004.1"/>
</dbReference>
<dbReference type="Proteomes" id="UP000037288">
    <property type="component" value="Unassembled WGS sequence"/>
</dbReference>
<evidence type="ECO:0000313" key="2">
    <source>
        <dbReference type="Proteomes" id="UP000037288"/>
    </source>
</evidence>
<name>A0A0K9XHX1_9ACTN</name>
<evidence type="ECO:0008006" key="3">
    <source>
        <dbReference type="Google" id="ProtNLM"/>
    </source>
</evidence>
<dbReference type="EMBL" id="LFXA01000004">
    <property type="protein sequence ID" value="KNB52883.1"/>
    <property type="molecule type" value="Genomic_DNA"/>
</dbReference>
<proteinExistence type="predicted"/>
<keyword evidence="2" id="KW-1185">Reference proteome</keyword>
<reference evidence="2" key="1">
    <citation type="submission" date="2015-07" db="EMBL/GenBank/DDBJ databases">
        <title>Draft genome sequence of Streptomyces sp. CMAA 1322, a bacterium isolated from Caatinga biome, from dry forest semiarid of Brazil.</title>
        <authorList>
            <person name="Santos S.N."/>
            <person name="Gacesa R."/>
            <person name="Taketani R.G."/>
            <person name="Long P.F."/>
            <person name="Melo I.S."/>
        </authorList>
    </citation>
    <scope>NUCLEOTIDE SEQUENCE [LARGE SCALE GENOMIC DNA]</scope>
    <source>
        <strain evidence="2">CMAA 1322</strain>
    </source>
</reference>